<evidence type="ECO:0000313" key="2">
    <source>
        <dbReference type="EMBL" id="NER32430.1"/>
    </source>
</evidence>
<evidence type="ECO:0000256" key="1">
    <source>
        <dbReference type="SAM" id="Phobius"/>
    </source>
</evidence>
<comment type="caution">
    <text evidence="2">The sequence shown here is derived from an EMBL/GenBank/DDBJ whole genome shotgun (WGS) entry which is preliminary data.</text>
</comment>
<proteinExistence type="predicted"/>
<sequence>MKVETKQFMPNHSERALWVGILVSLLFTGLIWLTAPLLPQINFLPDTGASWYYWQLPEPTVWTRTAVWTGYLLHQLVAWGIIYYAQQNKLKYTKGLHRANYLALAANAL</sequence>
<dbReference type="AlphaFoldDB" id="A0A6B3NL45"/>
<feature type="transmembrane region" description="Helical" evidence="1">
    <location>
        <begin position="16"/>
        <end position="35"/>
    </location>
</feature>
<accession>A0A6B3NL45</accession>
<dbReference type="EMBL" id="JAAHFQ010001238">
    <property type="protein sequence ID" value="NER32430.1"/>
    <property type="molecule type" value="Genomic_DNA"/>
</dbReference>
<keyword evidence="1" id="KW-0472">Membrane</keyword>
<gene>
    <name evidence="2" type="ORF">F6J89_33765</name>
</gene>
<feature type="transmembrane region" description="Helical" evidence="1">
    <location>
        <begin position="66"/>
        <end position="85"/>
    </location>
</feature>
<protein>
    <submittedName>
        <fullName evidence="2">Uncharacterized protein</fullName>
    </submittedName>
</protein>
<keyword evidence="1" id="KW-1133">Transmembrane helix</keyword>
<feature type="non-terminal residue" evidence="2">
    <location>
        <position position="109"/>
    </location>
</feature>
<reference evidence="2" key="1">
    <citation type="submission" date="2019-11" db="EMBL/GenBank/DDBJ databases">
        <title>Genomic insights into an expanded diversity of filamentous marine cyanobacteria reveals the extraordinary biosynthetic potential of Moorea and Okeania.</title>
        <authorList>
            <person name="Ferreira Leao T."/>
            <person name="Wang M."/>
            <person name="Moss N."/>
            <person name="Da Silva R."/>
            <person name="Sanders J."/>
            <person name="Nurk S."/>
            <person name="Gurevich A."/>
            <person name="Humphrey G."/>
            <person name="Reher R."/>
            <person name="Zhu Q."/>
            <person name="Belda-Ferre P."/>
            <person name="Glukhov E."/>
            <person name="Rex R."/>
            <person name="Dorrestein P.C."/>
            <person name="Knight R."/>
            <person name="Pevzner P."/>
            <person name="Gerwick W.H."/>
            <person name="Gerwick L."/>
        </authorList>
    </citation>
    <scope>NUCLEOTIDE SEQUENCE</scope>
    <source>
        <strain evidence="2">SIO1C4</strain>
    </source>
</reference>
<name>A0A6B3NL45_9CYAN</name>
<organism evidence="2">
    <name type="scientific">Symploca sp. SIO1C4</name>
    <dbReference type="NCBI Taxonomy" id="2607765"/>
    <lineage>
        <taxon>Bacteria</taxon>
        <taxon>Bacillati</taxon>
        <taxon>Cyanobacteriota</taxon>
        <taxon>Cyanophyceae</taxon>
        <taxon>Coleofasciculales</taxon>
        <taxon>Coleofasciculaceae</taxon>
        <taxon>Symploca</taxon>
    </lineage>
</organism>
<keyword evidence="1" id="KW-0812">Transmembrane</keyword>